<dbReference type="Pfam" id="PF00248">
    <property type="entry name" value="Aldo_ket_red"/>
    <property type="match status" value="1"/>
</dbReference>
<feature type="region of interest" description="Disordered" evidence="1">
    <location>
        <begin position="1"/>
        <end position="23"/>
    </location>
</feature>
<dbReference type="AlphaFoldDB" id="E1YD45"/>
<dbReference type="SUPFAM" id="SSF51430">
    <property type="entry name" value="NAD(P)-linked oxidoreductase"/>
    <property type="match status" value="1"/>
</dbReference>
<dbReference type="CDD" id="cd19105">
    <property type="entry name" value="AKR_unchar"/>
    <property type="match status" value="1"/>
</dbReference>
<sequence>MRYGFTNRTGRNISGPTAPNTGIDTVPKRPFGKTGDKVSILGLGGMFDIPSNQLLLKQSIKWGVTYWDTADCYEGGKSEKGIGMFFEKYPEERKKIFLVTKSDKRTPDGMDSLLNRSLERMKTSYIDLYFIHGLKSINELNGDTKKLAEKAKAEKKIRFFGFSTHSNMEENMVGAARLGWIDGIMMAYNFRLMHSGNMKKALEACVKAGIGLTAMKTQGGGQVNASSETELEMAGRFIKNGYTDKQAKLKAVWEHPDIASVCSQMPSISILMSNIAAAIDKTKLSSVEMDLLKQYAKETACTYCAGCTRICESAVYGAVPIGNLMRCLMYSRNYKEPVMAKELFETIPINERKKIADLDFSIAEQKCPQNLEIGKLVREAYSQLS</sequence>
<dbReference type="InterPro" id="IPR036812">
    <property type="entry name" value="NAD(P)_OxRdtase_dom_sf"/>
</dbReference>
<evidence type="ECO:0000313" key="3">
    <source>
        <dbReference type="EMBL" id="CBX28489.1"/>
    </source>
</evidence>
<dbReference type="InterPro" id="IPR023210">
    <property type="entry name" value="NADP_OxRdtase_dom"/>
</dbReference>
<dbReference type="InterPro" id="IPR053135">
    <property type="entry name" value="AKR2_Oxidoreductase"/>
</dbReference>
<feature type="domain" description="NADP-dependent oxidoreductase" evidence="2">
    <location>
        <begin position="54"/>
        <end position="232"/>
    </location>
</feature>
<evidence type="ECO:0000259" key="2">
    <source>
        <dbReference type="Pfam" id="PF00248"/>
    </source>
</evidence>
<organism evidence="3">
    <name type="scientific">uncultured Desulfobacterium sp</name>
    <dbReference type="NCBI Taxonomy" id="201089"/>
    <lineage>
        <taxon>Bacteria</taxon>
        <taxon>Pseudomonadati</taxon>
        <taxon>Thermodesulfobacteriota</taxon>
        <taxon>Desulfobacteria</taxon>
        <taxon>Desulfobacterales</taxon>
        <taxon>Desulfobacteriaceae</taxon>
        <taxon>Desulfobacterium</taxon>
        <taxon>environmental samples</taxon>
    </lineage>
</organism>
<evidence type="ECO:0000256" key="1">
    <source>
        <dbReference type="SAM" id="MobiDB-lite"/>
    </source>
</evidence>
<accession>E1YD45</accession>
<dbReference type="EMBL" id="FR695868">
    <property type="protein sequence ID" value="CBX28489.1"/>
    <property type="molecule type" value="Genomic_DNA"/>
</dbReference>
<gene>
    <name evidence="3" type="ORF">N47_G38130</name>
</gene>
<name>E1YD45_9BACT</name>
<reference evidence="3" key="1">
    <citation type="journal article" date="2011" name="Environ. Microbiol.">
        <title>Genomic insights into the metabolic potential of the polycyclic aromatic hydrocarbon degrading sulfate-reducing Deltaproteobacterium N47.</title>
        <authorList>
            <person name="Bergmann F."/>
            <person name="Selesi D."/>
            <person name="Weinmaier T."/>
            <person name="Tischler P."/>
            <person name="Rattei T."/>
            <person name="Meckenstock R.U."/>
        </authorList>
    </citation>
    <scope>NUCLEOTIDE SEQUENCE</scope>
</reference>
<dbReference type="PANTHER" id="PTHR43312:SF1">
    <property type="entry name" value="NADP-DEPENDENT OXIDOREDUCTASE DOMAIN-CONTAINING PROTEIN"/>
    <property type="match status" value="1"/>
</dbReference>
<proteinExistence type="predicted"/>
<protein>
    <recommendedName>
        <fullName evidence="2">NADP-dependent oxidoreductase domain-containing protein</fullName>
    </recommendedName>
</protein>
<dbReference type="Gene3D" id="3.20.20.100">
    <property type="entry name" value="NADP-dependent oxidoreductase domain"/>
    <property type="match status" value="1"/>
</dbReference>
<dbReference type="PANTHER" id="PTHR43312">
    <property type="entry name" value="D-THREO-ALDOSE 1-DEHYDROGENASE"/>
    <property type="match status" value="1"/>
</dbReference>